<keyword evidence="9" id="KW-1185">Reference proteome</keyword>
<protein>
    <recommendedName>
        <fullName evidence="7">Zn(2)-C6 fungal-type domain-containing protein</fullName>
    </recommendedName>
</protein>
<evidence type="ECO:0000313" key="9">
    <source>
        <dbReference type="Proteomes" id="UP001149165"/>
    </source>
</evidence>
<dbReference type="Pfam" id="PF04082">
    <property type="entry name" value="Fungal_trans"/>
    <property type="match status" value="1"/>
</dbReference>
<dbReference type="EMBL" id="JAPQKH010000005">
    <property type="protein sequence ID" value="KAJ5097309.1"/>
    <property type="molecule type" value="Genomic_DNA"/>
</dbReference>
<evidence type="ECO:0000256" key="4">
    <source>
        <dbReference type="ARBA" id="ARBA00023163"/>
    </source>
</evidence>
<evidence type="ECO:0000256" key="6">
    <source>
        <dbReference type="SAM" id="MobiDB-lite"/>
    </source>
</evidence>
<dbReference type="SUPFAM" id="SSF57701">
    <property type="entry name" value="Zn2/Cys6 DNA-binding domain"/>
    <property type="match status" value="1"/>
</dbReference>
<keyword evidence="4" id="KW-0804">Transcription</keyword>
<dbReference type="InterPro" id="IPR007219">
    <property type="entry name" value="XnlR_reg_dom"/>
</dbReference>
<dbReference type="OrthoDB" id="3266505at2759"/>
<organism evidence="8 9">
    <name type="scientific">Penicillium angulare</name>
    <dbReference type="NCBI Taxonomy" id="116970"/>
    <lineage>
        <taxon>Eukaryota</taxon>
        <taxon>Fungi</taxon>
        <taxon>Dikarya</taxon>
        <taxon>Ascomycota</taxon>
        <taxon>Pezizomycotina</taxon>
        <taxon>Eurotiomycetes</taxon>
        <taxon>Eurotiomycetidae</taxon>
        <taxon>Eurotiales</taxon>
        <taxon>Aspergillaceae</taxon>
        <taxon>Penicillium</taxon>
    </lineage>
</organism>
<dbReference type="SMART" id="SM00906">
    <property type="entry name" value="Fungal_trans"/>
    <property type="match status" value="1"/>
</dbReference>
<keyword evidence="2" id="KW-0805">Transcription regulation</keyword>
<dbReference type="CDD" id="cd00067">
    <property type="entry name" value="GAL4"/>
    <property type="match status" value="1"/>
</dbReference>
<dbReference type="GO" id="GO:0006351">
    <property type="term" value="P:DNA-templated transcription"/>
    <property type="evidence" value="ECO:0007669"/>
    <property type="project" value="InterPro"/>
</dbReference>
<keyword evidence="5" id="KW-0539">Nucleus</keyword>
<dbReference type="Gene3D" id="4.10.240.10">
    <property type="entry name" value="Zn(2)-C6 fungal-type DNA-binding domain"/>
    <property type="match status" value="1"/>
</dbReference>
<feature type="domain" description="Zn(2)-C6 fungal-type" evidence="7">
    <location>
        <begin position="15"/>
        <end position="44"/>
    </location>
</feature>
<evidence type="ECO:0000313" key="8">
    <source>
        <dbReference type="EMBL" id="KAJ5097309.1"/>
    </source>
</evidence>
<feature type="compositionally biased region" description="Polar residues" evidence="6">
    <location>
        <begin position="85"/>
        <end position="100"/>
    </location>
</feature>
<dbReference type="PANTHER" id="PTHR46910:SF17">
    <property type="entry name" value="SCFA-RELATED"/>
    <property type="match status" value="1"/>
</dbReference>
<feature type="region of interest" description="Disordered" evidence="6">
    <location>
        <begin position="48"/>
        <end position="100"/>
    </location>
</feature>
<feature type="compositionally biased region" description="Basic and acidic residues" evidence="6">
    <location>
        <begin position="618"/>
        <end position="627"/>
    </location>
</feature>
<dbReference type="InterPro" id="IPR036864">
    <property type="entry name" value="Zn2-C6_fun-type_DNA-bd_sf"/>
</dbReference>
<accession>A0A9W9FC16</accession>
<dbReference type="Proteomes" id="UP001149165">
    <property type="component" value="Unassembled WGS sequence"/>
</dbReference>
<evidence type="ECO:0000256" key="5">
    <source>
        <dbReference type="ARBA" id="ARBA00023242"/>
    </source>
</evidence>
<dbReference type="PROSITE" id="PS00463">
    <property type="entry name" value="ZN2_CY6_FUNGAL_1"/>
    <property type="match status" value="1"/>
</dbReference>
<keyword evidence="1" id="KW-0479">Metal-binding</keyword>
<dbReference type="InterPro" id="IPR001138">
    <property type="entry name" value="Zn2Cys6_DnaBD"/>
</dbReference>
<evidence type="ECO:0000256" key="3">
    <source>
        <dbReference type="ARBA" id="ARBA00023125"/>
    </source>
</evidence>
<dbReference type="Pfam" id="PF00172">
    <property type="entry name" value="Zn_clus"/>
    <property type="match status" value="1"/>
</dbReference>
<reference evidence="8" key="1">
    <citation type="submission" date="2022-11" db="EMBL/GenBank/DDBJ databases">
        <authorList>
            <person name="Petersen C."/>
        </authorList>
    </citation>
    <scope>NUCLEOTIDE SEQUENCE</scope>
    <source>
        <strain evidence="8">IBT 30069</strain>
    </source>
</reference>
<dbReference type="PANTHER" id="PTHR46910">
    <property type="entry name" value="TRANSCRIPTION FACTOR PDR1"/>
    <property type="match status" value="1"/>
</dbReference>
<gene>
    <name evidence="8" type="ORF">N7456_008030</name>
</gene>
<feature type="compositionally biased region" description="Polar residues" evidence="6">
    <location>
        <begin position="48"/>
        <end position="67"/>
    </location>
</feature>
<reference evidence="8" key="2">
    <citation type="journal article" date="2023" name="IMA Fungus">
        <title>Comparative genomic study of the Penicillium genus elucidates a diverse pangenome and 15 lateral gene transfer events.</title>
        <authorList>
            <person name="Petersen C."/>
            <person name="Sorensen T."/>
            <person name="Nielsen M.R."/>
            <person name="Sondergaard T.E."/>
            <person name="Sorensen J.L."/>
            <person name="Fitzpatrick D.A."/>
            <person name="Frisvad J.C."/>
            <person name="Nielsen K.L."/>
        </authorList>
    </citation>
    <scope>NUCLEOTIDE SEQUENCE</scope>
    <source>
        <strain evidence="8">IBT 30069</strain>
    </source>
</reference>
<evidence type="ECO:0000256" key="2">
    <source>
        <dbReference type="ARBA" id="ARBA00023015"/>
    </source>
</evidence>
<dbReference type="SMART" id="SM00066">
    <property type="entry name" value="GAL4"/>
    <property type="match status" value="1"/>
</dbReference>
<sequence>MEEPRPTRRRRAVKSCDRCRRQKLKCDSARPCTLCVHSGTRCETARNTLSATETPKQRRSANQSRYGSSSRREPLASSSIDAWETPNTSNIARNKQSATNSSTVDFARQVFNEAETGRSLTHGVLPGDSGIPRTGSSMWCLKELQLPSEQLMWAAIDAYFLRMHWLLGLVHEASFRTSAKRILRSASWERRDLSNVLLVLTVAAVGIKAALADPTWPGHNILSVLDLDACTLMQAFISEIRIHLLDLMEDSSIEAVQVCMLLSSLHGYHDSPSLAWTLARMAINAAIYLKLDETTPSGENNLLAQVRDRCWNCIVVLDTYISIIYGRPLSTDPALAKVHTIQDSEDMQIDPSVLALPVIRDLCDTSSKSSFYNAQFRLYGLIRRNLSQVMQIRGSNDTEVNRFDAISYCADESETLLNQWYNEIPSSYSLKMWMENDRWELFDQSLRDLPLDSDENGKIIILQAAALQIIYDGALILVHQPILEYRMNASPWSNSMVSSVQKSLRTAVEAATRISKFPVHIFRKQFSISFICFHLFTAGVILCLIPPAQPLSPSAQEAKAGILRIIQTCRAMRDKDRTAKQTEELLIELFKVTGTREMNSALESSGEAEMMPCLFGSEADKQPDRSSQDTSPRQVPNIEESIDPNMEFPTAMPSISLQNPYMSDQFYQRVSANESIDPIILQPALALQQQNETFGSFGKCKLFTLAKMHQNCTKVITAMLYLLFDDQFTHQVLEGSIHDPSPL</sequence>
<keyword evidence="3" id="KW-0238">DNA-binding</keyword>
<name>A0A9W9FC16_9EURO</name>
<dbReference type="GO" id="GO:0008270">
    <property type="term" value="F:zinc ion binding"/>
    <property type="evidence" value="ECO:0007669"/>
    <property type="project" value="InterPro"/>
</dbReference>
<feature type="region of interest" description="Disordered" evidence="6">
    <location>
        <begin position="617"/>
        <end position="646"/>
    </location>
</feature>
<evidence type="ECO:0000256" key="1">
    <source>
        <dbReference type="ARBA" id="ARBA00022723"/>
    </source>
</evidence>
<dbReference type="InterPro" id="IPR050987">
    <property type="entry name" value="AtrR-like"/>
</dbReference>
<dbReference type="GO" id="GO:0003677">
    <property type="term" value="F:DNA binding"/>
    <property type="evidence" value="ECO:0007669"/>
    <property type="project" value="UniProtKB-KW"/>
</dbReference>
<dbReference type="AlphaFoldDB" id="A0A9W9FC16"/>
<dbReference type="PROSITE" id="PS50048">
    <property type="entry name" value="ZN2_CY6_FUNGAL_2"/>
    <property type="match status" value="1"/>
</dbReference>
<dbReference type="GO" id="GO:0000981">
    <property type="term" value="F:DNA-binding transcription factor activity, RNA polymerase II-specific"/>
    <property type="evidence" value="ECO:0007669"/>
    <property type="project" value="InterPro"/>
</dbReference>
<evidence type="ECO:0000259" key="7">
    <source>
        <dbReference type="PROSITE" id="PS50048"/>
    </source>
</evidence>
<proteinExistence type="predicted"/>
<dbReference type="CDD" id="cd12148">
    <property type="entry name" value="fungal_TF_MHR"/>
    <property type="match status" value="1"/>
</dbReference>
<comment type="caution">
    <text evidence="8">The sequence shown here is derived from an EMBL/GenBank/DDBJ whole genome shotgun (WGS) entry which is preliminary data.</text>
</comment>